<reference evidence="3 4" key="1">
    <citation type="journal article" date="2018" name="Evol. Lett.">
        <title>Horizontal gene cluster transfer increased hallucinogenic mushroom diversity.</title>
        <authorList>
            <person name="Reynolds H.T."/>
            <person name="Vijayakumar V."/>
            <person name="Gluck-Thaler E."/>
            <person name="Korotkin H.B."/>
            <person name="Matheny P.B."/>
            <person name="Slot J.C."/>
        </authorList>
    </citation>
    <scope>NUCLEOTIDE SEQUENCE [LARGE SCALE GENOMIC DNA]</scope>
    <source>
        <strain evidence="3 4">2629</strain>
    </source>
</reference>
<dbReference type="CDD" id="cd19757">
    <property type="entry name" value="Bbox1"/>
    <property type="match status" value="1"/>
</dbReference>
<name>A0A409WQ52_9AGAR</name>
<feature type="region of interest" description="Disordered" evidence="1">
    <location>
        <begin position="91"/>
        <end position="114"/>
    </location>
</feature>
<dbReference type="InterPro" id="IPR040521">
    <property type="entry name" value="KDZ"/>
</dbReference>
<dbReference type="Proteomes" id="UP000284842">
    <property type="component" value="Unassembled WGS sequence"/>
</dbReference>
<dbReference type="InterPro" id="IPR041457">
    <property type="entry name" value="CxC2_KDZ-assoc"/>
</dbReference>
<dbReference type="OrthoDB" id="2682806at2759"/>
<gene>
    <name evidence="3" type="ORF">CVT24_002727</name>
</gene>
<organism evidence="3 4">
    <name type="scientific">Panaeolus cyanescens</name>
    <dbReference type="NCBI Taxonomy" id="181874"/>
    <lineage>
        <taxon>Eukaryota</taxon>
        <taxon>Fungi</taxon>
        <taxon>Dikarya</taxon>
        <taxon>Basidiomycota</taxon>
        <taxon>Agaricomycotina</taxon>
        <taxon>Agaricomycetes</taxon>
        <taxon>Agaricomycetidae</taxon>
        <taxon>Agaricales</taxon>
        <taxon>Agaricineae</taxon>
        <taxon>Galeropsidaceae</taxon>
        <taxon>Panaeolus</taxon>
    </lineage>
</organism>
<dbReference type="STRING" id="181874.A0A409WQ52"/>
<accession>A0A409WQ52</accession>
<evidence type="ECO:0000313" key="3">
    <source>
        <dbReference type="EMBL" id="PPQ80627.1"/>
    </source>
</evidence>
<sequence length="1113" mass="126122">MPPKSKTNNGRVYITDLPHDDEDFTGVLVQDAVPVRQGQLQGVGVGSSTSGVVDVDGRKWMQASSWGPEDNSEYALDPKGGHLFNAAVSGEVDVPDNGQGNDNDGVNTTKRPRSKISKRPHVVWKELYRSKYLDELCRHSGRGDFRKIETCPDCVSRGSETPGPATYRCESCFLGDLVCQNCCVRRHQKQPFHKIEKWNGTHFADVSLKSLGLRIQLNHINMTCSVPIPCHFNMVIIHTNGIHEVAFDYCGCEKAESHYVQLLRRRIFPSSQYVIQTCATFEVLDLLHKLSLTTKSGMYDLYRGLEKLTDSTGLNTPKTKYRPLLRMSIQYRHSKMLMWAGRAHDESGPEGTKCGELCVPCMSCAYPGINLPDGWEKAPPEYQFLYTLFACMDANFRLKNQLVSNWDQDPSLGSGMAFMIDRKEYEKYVRGQATDDDISTCVGFQAIAQANNRFSQGLRYTGVGGVFCGRSDMILPQGVGNLHKGERYSNMDYIFASAMKEFLGLATILISYDIACQWFVNLYSRMENIWPSKLKIPTQVRLVPAIPKLHEPMHNQTDNHQQYSLNFIPGAGFSDLETPERVWAGHNAVGNSTKTQGPGSRLDNLDDHFNWWNWLKYIAMGATLMRRYRAAVAERNIQVEAHKGLTDNVGKAVSSEWEAMCDAWDKAPYPKAGVPNPYVAEGYQYTEADARKELAEEEDERVKGGGKVVHETAANKFVIMALDIERAQRKLKVLSKATPDTATSRQQSGLTEQRTQLRKRINTWELLVPLYIPGLLQYQADIAKKNGPAVVAEHPEDYKIWLPSHLPADLRKDMCYPGLPDMEEKMRTAQCYDALDSLRHCLRVKSRLYFQKQKNIRGQRDGTRSRAVIDRVHAKAVMAGTKYRWARAAKMNLSGKGDWEKVLQPLEDKDIRSYREAERVRPKQGRQGTKEDGMVDWEIVPDESNVNFGLEEERDKRSGTGETRRTISWIWLVPRKPDATDKDDDILRVEWAKSRARAARAKEEVLLLKEEMRRSIEFLGWKSRWWLKRVDSRRISDKSLKEGLRAVAMKQSRLQSDLQASFKALWETPLGEFSASDLINAEGGENELDIPDADDGVDEEAEAVTVNVGDEDQ</sequence>
<evidence type="ECO:0000259" key="2">
    <source>
        <dbReference type="Pfam" id="PF18803"/>
    </source>
</evidence>
<evidence type="ECO:0000256" key="1">
    <source>
        <dbReference type="SAM" id="MobiDB-lite"/>
    </source>
</evidence>
<keyword evidence="4" id="KW-1185">Reference proteome</keyword>
<feature type="compositionally biased region" description="Low complexity" evidence="1">
    <location>
        <begin position="95"/>
        <end position="107"/>
    </location>
</feature>
<dbReference type="InParanoid" id="A0A409WQ52"/>
<protein>
    <recommendedName>
        <fullName evidence="2">CxC2-like cysteine cluster KDZ transposase-associated domain-containing protein</fullName>
    </recommendedName>
</protein>
<dbReference type="Pfam" id="PF18803">
    <property type="entry name" value="CxC2"/>
    <property type="match status" value="1"/>
</dbReference>
<feature type="domain" description="CxC2-like cysteine cluster KDZ transposase-associated" evidence="2">
    <location>
        <begin position="208"/>
        <end position="313"/>
    </location>
</feature>
<dbReference type="Pfam" id="PF18758">
    <property type="entry name" value="KDZ"/>
    <property type="match status" value="1"/>
</dbReference>
<evidence type="ECO:0000313" key="4">
    <source>
        <dbReference type="Proteomes" id="UP000284842"/>
    </source>
</evidence>
<proteinExistence type="predicted"/>
<comment type="caution">
    <text evidence="3">The sequence shown here is derived from an EMBL/GenBank/DDBJ whole genome shotgun (WGS) entry which is preliminary data.</text>
</comment>
<dbReference type="EMBL" id="NHTK01005349">
    <property type="protein sequence ID" value="PPQ80627.1"/>
    <property type="molecule type" value="Genomic_DNA"/>
</dbReference>
<dbReference type="AlphaFoldDB" id="A0A409WQ52"/>